<sequence>MTNPFSDVDSPESHNPFQSPAAESLETIEWEPPEPLTLPSWRLVVGCILVVSMILGIVWFSFLDFQIPTLMVDRLKLTFVISLLIVAVTAGMGISLLVQSVRHREFSRLMPGHWRLIAFSTTLVGQILFAVVNLVVDINERDGFAYLLFYLPEAILACAFYCWVLGTTRETTWWKRYAGICIIYYLSIGAEAVARWLLYQQILRSLWNPFNGFEVSYVVAGFVAVIAIVMAMLADDRRKTKRDAYHAVGLVMPPFALFATWILYGMLVV</sequence>
<protein>
    <submittedName>
        <fullName evidence="2">Uncharacterized protein</fullName>
    </submittedName>
</protein>
<reference evidence="2 3" key="1">
    <citation type="submission" date="2018-07" db="EMBL/GenBank/DDBJ databases">
        <title>Comparative genomes isolates from brazilian mangrove.</title>
        <authorList>
            <person name="De Araujo J.E."/>
            <person name="Taketani R.G."/>
            <person name="Silva M.C.P."/>
            <person name="Lourenco M.V."/>
            <person name="Oliveira V.M."/>
            <person name="Andreote F.D."/>
        </authorList>
    </citation>
    <scope>NUCLEOTIDE SEQUENCE [LARGE SCALE GENOMIC DNA]</scope>
    <source>
        <strain evidence="2 3">HEX PRIS-MGV</strain>
    </source>
</reference>
<comment type="caution">
    <text evidence="2">The sequence shown here is derived from an EMBL/GenBank/DDBJ whole genome shotgun (WGS) entry which is preliminary data.</text>
</comment>
<proteinExistence type="predicted"/>
<feature type="transmembrane region" description="Helical" evidence="1">
    <location>
        <begin position="77"/>
        <end position="101"/>
    </location>
</feature>
<evidence type="ECO:0000256" key="1">
    <source>
        <dbReference type="SAM" id="Phobius"/>
    </source>
</evidence>
<keyword evidence="1" id="KW-0812">Transmembrane</keyword>
<gene>
    <name evidence="2" type="ORF">DTL42_20835</name>
</gene>
<dbReference type="AlphaFoldDB" id="A0A368KJV5"/>
<accession>A0A368KJV5</accession>
<keyword evidence="1" id="KW-1133">Transmembrane helix</keyword>
<evidence type="ECO:0000313" key="2">
    <source>
        <dbReference type="EMBL" id="RCS41039.1"/>
    </source>
</evidence>
<dbReference type="Proteomes" id="UP000253562">
    <property type="component" value="Unassembled WGS sequence"/>
</dbReference>
<feature type="transmembrane region" description="Helical" evidence="1">
    <location>
        <begin position="144"/>
        <end position="165"/>
    </location>
</feature>
<name>A0A368KJV5_9BACT</name>
<keyword evidence="1" id="KW-0472">Membrane</keyword>
<feature type="transmembrane region" description="Helical" evidence="1">
    <location>
        <begin position="247"/>
        <end position="267"/>
    </location>
</feature>
<feature type="transmembrane region" description="Helical" evidence="1">
    <location>
        <begin position="43"/>
        <end position="62"/>
    </location>
</feature>
<organism evidence="2 3">
    <name type="scientific">Bremerella cremea</name>
    <dbReference type="NCBI Taxonomy" id="1031537"/>
    <lineage>
        <taxon>Bacteria</taxon>
        <taxon>Pseudomonadati</taxon>
        <taxon>Planctomycetota</taxon>
        <taxon>Planctomycetia</taxon>
        <taxon>Pirellulales</taxon>
        <taxon>Pirellulaceae</taxon>
        <taxon>Bremerella</taxon>
    </lineage>
</organism>
<dbReference type="EMBL" id="QPEX01000045">
    <property type="protein sequence ID" value="RCS41039.1"/>
    <property type="molecule type" value="Genomic_DNA"/>
</dbReference>
<feature type="transmembrane region" description="Helical" evidence="1">
    <location>
        <begin position="177"/>
        <end position="197"/>
    </location>
</feature>
<evidence type="ECO:0000313" key="3">
    <source>
        <dbReference type="Proteomes" id="UP000253562"/>
    </source>
</evidence>
<dbReference type="OrthoDB" id="289956at2"/>
<feature type="transmembrane region" description="Helical" evidence="1">
    <location>
        <begin position="113"/>
        <end position="132"/>
    </location>
</feature>
<feature type="transmembrane region" description="Helical" evidence="1">
    <location>
        <begin position="217"/>
        <end position="235"/>
    </location>
</feature>
<dbReference type="RefSeq" id="WP_114371815.1">
    <property type="nucleotide sequence ID" value="NZ_QPEX01000045.1"/>
</dbReference>